<proteinExistence type="inferred from homology"/>
<feature type="domain" description="Methyltransferase small" evidence="6">
    <location>
        <begin position="112"/>
        <end position="204"/>
    </location>
</feature>
<evidence type="ECO:0000313" key="8">
    <source>
        <dbReference type="EMBL" id="RRG24696.1"/>
    </source>
</evidence>
<dbReference type="GO" id="GO:0102559">
    <property type="term" value="F:peptide chain release factor N(5)-glutamine methyltransferase activity"/>
    <property type="evidence" value="ECO:0007669"/>
    <property type="project" value="UniProtKB-EC"/>
</dbReference>
<dbReference type="GO" id="GO:0032259">
    <property type="term" value="P:methylation"/>
    <property type="evidence" value="ECO:0007669"/>
    <property type="project" value="UniProtKB-KW"/>
</dbReference>
<feature type="binding site" evidence="5">
    <location>
        <position position="174"/>
    </location>
    <ligand>
        <name>S-adenosyl-L-methionine</name>
        <dbReference type="ChEBI" id="CHEBI:59789"/>
    </ligand>
</feature>
<dbReference type="RefSeq" id="WP_125029103.1">
    <property type="nucleotide sequence ID" value="NZ_JAPXVP010000001.1"/>
</dbReference>
<evidence type="ECO:0000256" key="3">
    <source>
        <dbReference type="ARBA" id="ARBA00022691"/>
    </source>
</evidence>
<feature type="binding site" evidence="5">
    <location>
        <position position="192"/>
    </location>
    <ligand>
        <name>S-adenosyl-L-methionine</name>
        <dbReference type="ChEBI" id="CHEBI:59789"/>
    </ligand>
</feature>
<dbReference type="InterPro" id="IPR002052">
    <property type="entry name" value="DNA_methylase_N6_adenine_CS"/>
</dbReference>
<dbReference type="InterPro" id="IPR050320">
    <property type="entry name" value="N5-glutamine_MTase"/>
</dbReference>
<protein>
    <recommendedName>
        <fullName evidence="5">Release factor glutamine methyltransferase</fullName>
        <shortName evidence="5">RF MTase</shortName>
        <ecNumber evidence="5">2.1.1.297</ecNumber>
    </recommendedName>
    <alternativeName>
        <fullName evidence="5">N5-glutamine methyltransferase PrmC</fullName>
    </alternativeName>
    <alternativeName>
        <fullName evidence="5">Protein-(glutamine-N5) MTase PrmC</fullName>
    </alternativeName>
    <alternativeName>
        <fullName evidence="5">Protein-glutamine N-methyltransferase PrmC</fullName>
    </alternativeName>
</protein>
<dbReference type="Gene3D" id="3.40.50.150">
    <property type="entry name" value="Vaccinia Virus protein VP39"/>
    <property type="match status" value="1"/>
</dbReference>
<name>A0A425Y882_9BACT</name>
<feature type="binding site" evidence="5">
    <location>
        <begin position="192"/>
        <end position="195"/>
    </location>
    <ligand>
        <name>substrate</name>
    </ligand>
</feature>
<dbReference type="PROSITE" id="PS00092">
    <property type="entry name" value="N6_MTASE"/>
    <property type="match status" value="1"/>
</dbReference>
<evidence type="ECO:0000259" key="6">
    <source>
        <dbReference type="Pfam" id="PF05175"/>
    </source>
</evidence>
<dbReference type="GO" id="GO:0003676">
    <property type="term" value="F:nucleic acid binding"/>
    <property type="evidence" value="ECO:0007669"/>
    <property type="project" value="InterPro"/>
</dbReference>
<dbReference type="Gene3D" id="1.10.8.10">
    <property type="entry name" value="DNA helicase RuvA subunit, C-terminal domain"/>
    <property type="match status" value="1"/>
</dbReference>
<dbReference type="AlphaFoldDB" id="A0A425Y882"/>
<dbReference type="PANTHER" id="PTHR18895">
    <property type="entry name" value="HEMK METHYLTRANSFERASE"/>
    <property type="match status" value="1"/>
</dbReference>
<dbReference type="SUPFAM" id="SSF53335">
    <property type="entry name" value="S-adenosyl-L-methionine-dependent methyltransferases"/>
    <property type="match status" value="1"/>
</dbReference>
<feature type="binding site" evidence="5">
    <location>
        <position position="147"/>
    </location>
    <ligand>
        <name>S-adenosyl-L-methionine</name>
        <dbReference type="ChEBI" id="CHEBI:59789"/>
    </ligand>
</feature>
<dbReference type="NCBIfam" id="TIGR03534">
    <property type="entry name" value="RF_mod_PrmC"/>
    <property type="match status" value="1"/>
</dbReference>
<dbReference type="NCBIfam" id="TIGR00536">
    <property type="entry name" value="hemK_fam"/>
    <property type="match status" value="1"/>
</dbReference>
<evidence type="ECO:0000256" key="5">
    <source>
        <dbReference type="HAMAP-Rule" id="MF_02126"/>
    </source>
</evidence>
<keyword evidence="3 5" id="KW-0949">S-adenosyl-L-methionine</keyword>
<evidence type="ECO:0000256" key="4">
    <source>
        <dbReference type="ARBA" id="ARBA00048391"/>
    </source>
</evidence>
<gene>
    <name evidence="5 8" type="primary">prmC</name>
    <name evidence="8" type="ORF">DWB61_01385</name>
</gene>
<comment type="function">
    <text evidence="5">Methylates the class 1 translation termination release factors RF1/PrfA and RF2/PrfB on the glutamine residue of the universally conserved GGQ motif.</text>
</comment>
<dbReference type="OrthoDB" id="9800643at2"/>
<comment type="catalytic activity">
    <reaction evidence="4 5">
        <text>L-glutaminyl-[peptide chain release factor] + S-adenosyl-L-methionine = N(5)-methyl-L-glutaminyl-[peptide chain release factor] + S-adenosyl-L-homocysteine + H(+)</text>
        <dbReference type="Rhea" id="RHEA:42896"/>
        <dbReference type="Rhea" id="RHEA-COMP:10271"/>
        <dbReference type="Rhea" id="RHEA-COMP:10272"/>
        <dbReference type="ChEBI" id="CHEBI:15378"/>
        <dbReference type="ChEBI" id="CHEBI:30011"/>
        <dbReference type="ChEBI" id="CHEBI:57856"/>
        <dbReference type="ChEBI" id="CHEBI:59789"/>
        <dbReference type="ChEBI" id="CHEBI:61891"/>
        <dbReference type="EC" id="2.1.1.297"/>
    </reaction>
</comment>
<comment type="similarity">
    <text evidence="5">Belongs to the protein N5-glutamine methyltransferase family. PrmC subfamily.</text>
</comment>
<keyword evidence="1 5" id="KW-0489">Methyltransferase</keyword>
<dbReference type="InterPro" id="IPR029063">
    <property type="entry name" value="SAM-dependent_MTases_sf"/>
</dbReference>
<evidence type="ECO:0000256" key="2">
    <source>
        <dbReference type="ARBA" id="ARBA00022679"/>
    </source>
</evidence>
<evidence type="ECO:0000313" key="9">
    <source>
        <dbReference type="Proteomes" id="UP000285794"/>
    </source>
</evidence>
<accession>A0A425Y882</accession>
<feature type="binding site" evidence="5">
    <location>
        <begin position="124"/>
        <end position="128"/>
    </location>
    <ligand>
        <name>S-adenosyl-L-methionine</name>
        <dbReference type="ChEBI" id="CHEBI:59789"/>
    </ligand>
</feature>
<dbReference type="InterPro" id="IPR019874">
    <property type="entry name" value="RF_methyltr_PrmC"/>
</dbReference>
<dbReference type="InterPro" id="IPR004556">
    <property type="entry name" value="HemK-like"/>
</dbReference>
<feature type="domain" description="Release factor glutamine methyltransferase N-terminal" evidence="7">
    <location>
        <begin position="31"/>
        <end position="80"/>
    </location>
</feature>
<organism evidence="8 9">
    <name type="scientific">Ancylomarina euxinus</name>
    <dbReference type="NCBI Taxonomy" id="2283627"/>
    <lineage>
        <taxon>Bacteria</taxon>
        <taxon>Pseudomonadati</taxon>
        <taxon>Bacteroidota</taxon>
        <taxon>Bacteroidia</taxon>
        <taxon>Marinilabiliales</taxon>
        <taxon>Marinifilaceae</taxon>
        <taxon>Ancylomarina</taxon>
    </lineage>
</organism>
<dbReference type="InterPro" id="IPR007848">
    <property type="entry name" value="Small_mtfrase_dom"/>
</dbReference>
<dbReference type="EC" id="2.1.1.297" evidence="5"/>
<keyword evidence="2 5" id="KW-0808">Transferase</keyword>
<dbReference type="HAMAP" id="MF_02126">
    <property type="entry name" value="RF_methyltr_PrmC"/>
    <property type="match status" value="1"/>
</dbReference>
<reference evidence="8 9" key="1">
    <citation type="submission" date="2018-07" db="EMBL/GenBank/DDBJ databases">
        <title>Draft genome sequence of Ancylomarina sp. M1P.</title>
        <authorList>
            <person name="Yadav S."/>
            <person name="Villanueva L."/>
            <person name="Damste J.S.S."/>
        </authorList>
    </citation>
    <scope>NUCLEOTIDE SEQUENCE [LARGE SCALE GENOMIC DNA]</scope>
    <source>
        <strain evidence="8 9">M1P</strain>
    </source>
</reference>
<dbReference type="CDD" id="cd02440">
    <property type="entry name" value="AdoMet_MTases"/>
    <property type="match status" value="1"/>
</dbReference>
<comment type="caution">
    <text evidence="8">The sequence shown here is derived from an EMBL/GenBank/DDBJ whole genome shotgun (WGS) entry which is preliminary data.</text>
</comment>
<evidence type="ECO:0000256" key="1">
    <source>
        <dbReference type="ARBA" id="ARBA00022603"/>
    </source>
</evidence>
<dbReference type="Pfam" id="PF05175">
    <property type="entry name" value="MTS"/>
    <property type="match status" value="1"/>
</dbReference>
<keyword evidence="9" id="KW-1185">Reference proteome</keyword>
<dbReference type="Pfam" id="PF17827">
    <property type="entry name" value="PrmC_N"/>
    <property type="match status" value="1"/>
</dbReference>
<dbReference type="InterPro" id="IPR040758">
    <property type="entry name" value="PrmC_N"/>
</dbReference>
<dbReference type="EMBL" id="QQWG01000001">
    <property type="protein sequence ID" value="RRG24696.1"/>
    <property type="molecule type" value="Genomic_DNA"/>
</dbReference>
<sequence>MNSDHTIKSIQDLFKEELKAVFPQREIESVTYILLEHLLNYSKIEIHLNKNEKIEQNILDEICKALGALKKSVPIQYVIGETEFYDLTFKVNEHTLIPRQETEELVHAIINENRIISPKILDIGTGSGCIPIVLAHNITGANISSVDVSEGAIATAKANAQLNQVKVDFYHRDFLKWEEFSWDKDFDIIVSNPPYVKESEKELMADNVLSYEPHTALFVDDNDPLIFYRRIAEFAKNHLKKGGKLYFEINEALGQEMIELQESLGFSSVRLMKDLNGRDRMTSAEL</sequence>
<dbReference type="Proteomes" id="UP000285794">
    <property type="component" value="Unassembled WGS sequence"/>
</dbReference>
<dbReference type="PANTHER" id="PTHR18895:SF74">
    <property type="entry name" value="MTRF1L RELEASE FACTOR GLUTAMINE METHYLTRANSFERASE"/>
    <property type="match status" value="1"/>
</dbReference>
<evidence type="ECO:0000259" key="7">
    <source>
        <dbReference type="Pfam" id="PF17827"/>
    </source>
</evidence>